<sequence length="231" mass="26628">MGPSEYLDGGGPRVVKEPTNAFEDRSFLMCSTEQANDAFADTIDDFGQRECEELLLSKLRLEVTDVKEHGQEPHKQPSLDEVIRTILLKAHVIRFDKLLECLRDRFQDKQMVNAATVIPALQRLAVLLCGWWVIKSEVLYPPNTYSEHASVPSVQLIRARDYVMAVFHRGDYLTRKTVSCITKVVFEAFFVRSCLPNAVWKTRFISFFACYYVCFLSVSRRCNSIYSRLHM</sequence>
<dbReference type="AlphaFoldDB" id="A0A3P6TPR5"/>
<protein>
    <submittedName>
        <fullName evidence="1">Uncharacterized protein</fullName>
    </submittedName>
</protein>
<dbReference type="InterPro" id="IPR006886">
    <property type="entry name" value="RNA_pol_III_Rpc5"/>
</dbReference>
<dbReference type="PANTHER" id="PTHR12069">
    <property type="entry name" value="DNA-DIRECTED RNA POLYMERASES III 80 KDA POLYPEPTIDE RNA POLYMERASE III SUBUNIT 5"/>
    <property type="match status" value="1"/>
</dbReference>
<evidence type="ECO:0000313" key="1">
    <source>
        <dbReference type="EMBL" id="VDK87257.1"/>
    </source>
</evidence>
<dbReference type="Pfam" id="PF04801">
    <property type="entry name" value="RPC5"/>
    <property type="match status" value="1"/>
</dbReference>
<organism evidence="1 2">
    <name type="scientific">Dibothriocephalus latus</name>
    <name type="common">Fish tapeworm</name>
    <name type="synonym">Diphyllobothrium latum</name>
    <dbReference type="NCBI Taxonomy" id="60516"/>
    <lineage>
        <taxon>Eukaryota</taxon>
        <taxon>Metazoa</taxon>
        <taxon>Spiralia</taxon>
        <taxon>Lophotrochozoa</taxon>
        <taxon>Platyhelminthes</taxon>
        <taxon>Cestoda</taxon>
        <taxon>Eucestoda</taxon>
        <taxon>Diphyllobothriidea</taxon>
        <taxon>Diphyllobothriidae</taxon>
        <taxon>Dibothriocephalus</taxon>
    </lineage>
</organism>
<dbReference type="EMBL" id="UYRU01044634">
    <property type="protein sequence ID" value="VDK87257.1"/>
    <property type="molecule type" value="Genomic_DNA"/>
</dbReference>
<dbReference type="GO" id="GO:0005666">
    <property type="term" value="C:RNA polymerase III complex"/>
    <property type="evidence" value="ECO:0007669"/>
    <property type="project" value="TreeGrafter"/>
</dbReference>
<accession>A0A3P6TPR5</accession>
<reference evidence="1 2" key="1">
    <citation type="submission" date="2018-11" db="EMBL/GenBank/DDBJ databases">
        <authorList>
            <consortium name="Pathogen Informatics"/>
        </authorList>
    </citation>
    <scope>NUCLEOTIDE SEQUENCE [LARGE SCALE GENOMIC DNA]</scope>
</reference>
<dbReference type="GO" id="GO:0042797">
    <property type="term" value="P:tRNA transcription by RNA polymerase III"/>
    <property type="evidence" value="ECO:0007669"/>
    <property type="project" value="TreeGrafter"/>
</dbReference>
<dbReference type="Proteomes" id="UP000281553">
    <property type="component" value="Unassembled WGS sequence"/>
</dbReference>
<evidence type="ECO:0000313" key="2">
    <source>
        <dbReference type="Proteomes" id="UP000281553"/>
    </source>
</evidence>
<gene>
    <name evidence="1" type="ORF">DILT_LOCUS3993</name>
</gene>
<keyword evidence="2" id="KW-1185">Reference proteome</keyword>
<dbReference type="OrthoDB" id="340681at2759"/>
<name>A0A3P6TPR5_DIBLA</name>
<proteinExistence type="predicted"/>
<dbReference type="PANTHER" id="PTHR12069:SF0">
    <property type="entry name" value="DNA-DIRECTED RNA POLYMERASE III SUBUNIT RPC5"/>
    <property type="match status" value="1"/>
</dbReference>